<dbReference type="FunFam" id="1.10.8.270:FF:000031">
    <property type="entry name" value="TBC1 domain family member 5"/>
    <property type="match status" value="1"/>
</dbReference>
<feature type="domain" description="Rab-GAP TBC" evidence="2">
    <location>
        <begin position="1"/>
        <end position="243"/>
    </location>
</feature>
<dbReference type="Gene3D" id="1.10.472.80">
    <property type="entry name" value="Ypt/Rab-GAP domain of gyp1p, domain 3"/>
    <property type="match status" value="1"/>
</dbReference>
<dbReference type="InterPro" id="IPR000195">
    <property type="entry name" value="Rab-GAP-TBC_dom"/>
</dbReference>
<protein>
    <recommendedName>
        <fullName evidence="2">Rab-GAP TBC domain-containing protein</fullName>
    </recommendedName>
</protein>
<keyword evidence="4" id="KW-1185">Reference proteome</keyword>
<dbReference type="PANTHER" id="PTHR22957:SF337">
    <property type="entry name" value="TBC1 DOMAIN FAMILY MEMBER 5"/>
    <property type="match status" value="1"/>
</dbReference>
<accession>A0AAD9MCQ9</accession>
<sequence length="290" mass="33234">MPAPGWPGALRPLRDSYSAVRKHHLRYIKHPELLNELPLDPLADDPVSPWAALREDELVRAEILQDVQRLPDEPLYREESIRAIILDILFLYCKLHPRVGGYRQGMHELLAPIVFAVHQDCIDRTALDPEDLADPAMVDTLDSAFVEHDCFALFSRLMDRASVFYEVGPDKASGIGERSSIVERSQHIHEMLLTKVDPELAAHLKRIDVLPQIFLIRWIRLLFGREFPLEQLLVLWDTIFAYDPSLDLVDLICTAMLLRVRWTLLEADYSVALQTLLKSTFTPQAARRSS</sequence>
<dbReference type="SMART" id="SM00164">
    <property type="entry name" value="TBC"/>
    <property type="match status" value="1"/>
</dbReference>
<name>A0AAD9MCQ9_9PEZI</name>
<dbReference type="SUPFAM" id="SSF47923">
    <property type="entry name" value="Ypt/Rab-GAP domain of gyp1p"/>
    <property type="match status" value="2"/>
</dbReference>
<comment type="caution">
    <text evidence="3">The sequence shown here is derived from an EMBL/GenBank/DDBJ whole genome shotgun (WGS) entry which is preliminary data.</text>
</comment>
<dbReference type="PROSITE" id="PS50086">
    <property type="entry name" value="TBC_RABGAP"/>
    <property type="match status" value="1"/>
</dbReference>
<organism evidence="3 4">
    <name type="scientific">Phyllachora maydis</name>
    <dbReference type="NCBI Taxonomy" id="1825666"/>
    <lineage>
        <taxon>Eukaryota</taxon>
        <taxon>Fungi</taxon>
        <taxon>Dikarya</taxon>
        <taxon>Ascomycota</taxon>
        <taxon>Pezizomycotina</taxon>
        <taxon>Sordariomycetes</taxon>
        <taxon>Sordariomycetidae</taxon>
        <taxon>Phyllachorales</taxon>
        <taxon>Phyllachoraceae</taxon>
        <taxon>Phyllachora</taxon>
    </lineage>
</organism>
<dbReference type="InterPro" id="IPR035969">
    <property type="entry name" value="Rab-GAP_TBC_sf"/>
</dbReference>
<dbReference type="PANTHER" id="PTHR22957">
    <property type="entry name" value="TBC1 DOMAIN FAMILY MEMBER GTPASE-ACTIVATING PROTEIN"/>
    <property type="match status" value="1"/>
</dbReference>
<dbReference type="Pfam" id="PF00566">
    <property type="entry name" value="RabGAP-TBC"/>
    <property type="match status" value="1"/>
</dbReference>
<dbReference type="Gene3D" id="1.10.8.270">
    <property type="entry name" value="putative rabgap domain of human tbc1 domain family member 14 like domains"/>
    <property type="match status" value="1"/>
</dbReference>
<dbReference type="FunFam" id="1.10.472.80:FF:000038">
    <property type="entry name" value="TBC1 domain family member 5"/>
    <property type="match status" value="1"/>
</dbReference>
<evidence type="ECO:0000313" key="3">
    <source>
        <dbReference type="EMBL" id="KAK2070185.1"/>
    </source>
</evidence>
<dbReference type="GO" id="GO:0005096">
    <property type="term" value="F:GTPase activator activity"/>
    <property type="evidence" value="ECO:0007669"/>
    <property type="project" value="UniProtKB-KW"/>
</dbReference>
<dbReference type="Proteomes" id="UP001217918">
    <property type="component" value="Unassembled WGS sequence"/>
</dbReference>
<reference evidence="3" key="1">
    <citation type="journal article" date="2023" name="Mol. Plant Microbe Interact.">
        <title>Elucidating the Obligate Nature and Biological Capacity of an Invasive Fungal Corn Pathogen.</title>
        <authorList>
            <person name="MacCready J.S."/>
            <person name="Roggenkamp E.M."/>
            <person name="Gdanetz K."/>
            <person name="Chilvers M.I."/>
        </authorList>
    </citation>
    <scope>NUCLEOTIDE SEQUENCE</scope>
    <source>
        <strain evidence="3">PM02</strain>
    </source>
</reference>
<evidence type="ECO:0000313" key="4">
    <source>
        <dbReference type="Proteomes" id="UP001217918"/>
    </source>
</evidence>
<evidence type="ECO:0000256" key="1">
    <source>
        <dbReference type="ARBA" id="ARBA00022468"/>
    </source>
</evidence>
<dbReference type="EMBL" id="JAQQPM010000003">
    <property type="protein sequence ID" value="KAK2070185.1"/>
    <property type="molecule type" value="Genomic_DNA"/>
</dbReference>
<keyword evidence="1" id="KW-0343">GTPase activation</keyword>
<evidence type="ECO:0000259" key="2">
    <source>
        <dbReference type="PROSITE" id="PS50086"/>
    </source>
</evidence>
<dbReference type="AlphaFoldDB" id="A0AAD9MCQ9"/>
<proteinExistence type="predicted"/>
<gene>
    <name evidence="3" type="ORF">P8C59_004700</name>
</gene>